<dbReference type="EMBL" id="JAHMHQ010000017">
    <property type="protein sequence ID" value="KAK1633473.1"/>
    <property type="molecule type" value="Genomic_DNA"/>
</dbReference>
<dbReference type="Proteomes" id="UP001243989">
    <property type="component" value="Unassembled WGS sequence"/>
</dbReference>
<dbReference type="Gene3D" id="3.40.50.300">
    <property type="entry name" value="P-loop containing nucleotide triphosphate hydrolases"/>
    <property type="match status" value="1"/>
</dbReference>
<comment type="caution">
    <text evidence="3">The sequence shown here is derived from an EMBL/GenBank/DDBJ whole genome shotgun (WGS) entry which is preliminary data.</text>
</comment>
<evidence type="ECO:0000313" key="3">
    <source>
        <dbReference type="EMBL" id="KAK1633473.1"/>
    </source>
</evidence>
<name>A0AAJ0ECD4_9PEZI</name>
<dbReference type="PANTHER" id="PTHR36681">
    <property type="entry name" value="NUCLEAR GTPASE, GERMINAL CENTER-ASSOCIATED, TANDEM DUPLICATE 3"/>
    <property type="match status" value="1"/>
</dbReference>
<dbReference type="RefSeq" id="XP_060442080.1">
    <property type="nucleotide sequence ID" value="XM_060593993.1"/>
</dbReference>
<gene>
    <name evidence="3" type="ORF">BDP81DRAFT_463227</name>
</gene>
<feature type="compositionally biased region" description="Basic and acidic residues" evidence="1">
    <location>
        <begin position="397"/>
        <end position="418"/>
    </location>
</feature>
<protein>
    <recommendedName>
        <fullName evidence="2">Dynamin N-terminal domain-containing protein</fullName>
    </recommendedName>
</protein>
<proteinExistence type="predicted"/>
<dbReference type="InterPro" id="IPR027417">
    <property type="entry name" value="P-loop_NTPase"/>
</dbReference>
<evidence type="ECO:0000256" key="1">
    <source>
        <dbReference type="SAM" id="MobiDB-lite"/>
    </source>
</evidence>
<accession>A0AAJ0ECD4</accession>
<organism evidence="3 4">
    <name type="scientific">Colletotrichum phormii</name>
    <dbReference type="NCBI Taxonomy" id="359342"/>
    <lineage>
        <taxon>Eukaryota</taxon>
        <taxon>Fungi</taxon>
        <taxon>Dikarya</taxon>
        <taxon>Ascomycota</taxon>
        <taxon>Pezizomycotina</taxon>
        <taxon>Sordariomycetes</taxon>
        <taxon>Hypocreomycetidae</taxon>
        <taxon>Glomerellales</taxon>
        <taxon>Glomerellaceae</taxon>
        <taxon>Colletotrichum</taxon>
        <taxon>Colletotrichum acutatum species complex</taxon>
    </lineage>
</organism>
<feature type="region of interest" description="Disordered" evidence="1">
    <location>
        <begin position="383"/>
        <end position="436"/>
    </location>
</feature>
<dbReference type="SUPFAM" id="SSF52540">
    <property type="entry name" value="P-loop containing nucleoside triphosphate hydrolases"/>
    <property type="match status" value="1"/>
</dbReference>
<sequence length="834" mass="93701">MNLSQAVIGVKEEQHGNIKTDASIKEEVEVKGERYEDVPLLDKLQPACETIAFSRKLQPALKTAASHWGDQISDLRDRAKRSQQTVIGVLGNTGDGKSSTINALLDEENLLPTNCMRGCTAVATEVSYNHDEDQENPYRAEIEFISQDEWSREVNILLMDLHVEDAAEKDDLDPESDAAKAQSKIEAVYPSMTPQDLASSTSAQLATHQNVSGFLGTTMTLKCNNAQEMREQLEPYVDSKDKDDDTAAYWPLVKVVRLFTKARVLVNGVTIPDHQDWDAARAAVASEYIKSCSGVWVVAPINRAVDNKTAKDIMSNSIKRQLKLDGAFSALTVICSKTDDMTISSGMDSMKSKLDKNTKTAWSQIQVLGRRITALEKELMVVRGRRKTSRASTNDVDADRPAKRAQSESPNRHAEKSAFDTSTELTKDSVIDSNPNAEKHKQLAELRQEKGELVDEAHARLIRRRNEICRDAVKRHLAKSFKDGQGQVVRECRDYDEMSASTPVFCTSSLVYQKMQGLVARHGTSEIPQLQAHAQKLTEELRVTKYQEVLNGICQVLNFIAIWAQERAGTTATIDGEQLKGMLTRFDASRDCREKLHMAAETILYEEMNRLSTVASRAAVPTAHNSNEDLLKPIKENLTETWESFFQFSLPGILDNFTVSPTNLLSTFHDDVMKQLGIQDCDHDELSTIVQLNRQLDLHRQKIVRLTAQCRMGVDDAQKDASRVLTTPVAEEMAPGYEECGMMRGFKVKIEDYIHIRKIRMFRDAIGNVKDVLEDGLKMVREDMAADIRNIGATMDGDYMLALAEKQESGRRREKASKREILEFLERAAERFKY</sequence>
<dbReference type="GeneID" id="85478855"/>
<dbReference type="InterPro" id="IPR045063">
    <property type="entry name" value="Dynamin_N"/>
</dbReference>
<dbReference type="AlphaFoldDB" id="A0AAJ0ECD4"/>
<evidence type="ECO:0000259" key="2">
    <source>
        <dbReference type="Pfam" id="PF00350"/>
    </source>
</evidence>
<feature type="domain" description="Dynamin N-terminal" evidence="2">
    <location>
        <begin position="87"/>
        <end position="319"/>
    </location>
</feature>
<evidence type="ECO:0000313" key="4">
    <source>
        <dbReference type="Proteomes" id="UP001243989"/>
    </source>
</evidence>
<keyword evidence="4" id="KW-1185">Reference proteome</keyword>
<reference evidence="3" key="1">
    <citation type="submission" date="2021-06" db="EMBL/GenBank/DDBJ databases">
        <title>Comparative genomics, transcriptomics and evolutionary studies reveal genomic signatures of adaptation to plant cell wall in hemibiotrophic fungi.</title>
        <authorList>
            <consortium name="DOE Joint Genome Institute"/>
            <person name="Baroncelli R."/>
            <person name="Diaz J.F."/>
            <person name="Benocci T."/>
            <person name="Peng M."/>
            <person name="Battaglia E."/>
            <person name="Haridas S."/>
            <person name="Andreopoulos W."/>
            <person name="Labutti K."/>
            <person name="Pangilinan J."/>
            <person name="Floch G.L."/>
            <person name="Makela M.R."/>
            <person name="Henrissat B."/>
            <person name="Grigoriev I.V."/>
            <person name="Crouch J.A."/>
            <person name="De Vries R.P."/>
            <person name="Sukno S.A."/>
            <person name="Thon M.R."/>
        </authorList>
    </citation>
    <scope>NUCLEOTIDE SEQUENCE</scope>
    <source>
        <strain evidence="3">CBS 102054</strain>
    </source>
</reference>
<dbReference type="PANTHER" id="PTHR36681:SF3">
    <property type="entry name" value="NUCLEAR GTPASE, GERMINAL CENTER-ASSOCIATED, TANDEM DUPLICATE 3"/>
    <property type="match status" value="1"/>
</dbReference>
<dbReference type="Pfam" id="PF00350">
    <property type="entry name" value="Dynamin_N"/>
    <property type="match status" value="1"/>
</dbReference>